<feature type="domain" description="HTH cro/C1-type" evidence="1">
    <location>
        <begin position="91"/>
        <end position="146"/>
    </location>
</feature>
<dbReference type="EMBL" id="NBAX01000001">
    <property type="protein sequence ID" value="PNP96414.1"/>
    <property type="molecule type" value="Genomic_DNA"/>
</dbReference>
<organism evidence="2 3">
    <name type="scientific">Hoylesella timonensis</name>
    <dbReference type="NCBI Taxonomy" id="386414"/>
    <lineage>
        <taxon>Bacteria</taxon>
        <taxon>Pseudomonadati</taxon>
        <taxon>Bacteroidota</taxon>
        <taxon>Bacteroidia</taxon>
        <taxon>Bacteroidales</taxon>
        <taxon>Prevotellaceae</taxon>
        <taxon>Hoylesella</taxon>
    </lineage>
</organism>
<accession>A0A2K0XPI0</accession>
<dbReference type="InterPro" id="IPR010982">
    <property type="entry name" value="Lambda_DNA-bd_dom_sf"/>
</dbReference>
<dbReference type="AlphaFoldDB" id="A0A2K0XPI0"/>
<comment type="caution">
    <text evidence="2">The sequence shown here is derived from an EMBL/GenBank/DDBJ whole genome shotgun (WGS) entry which is preliminary data.</text>
</comment>
<dbReference type="Proteomes" id="UP000236634">
    <property type="component" value="Unassembled WGS sequence"/>
</dbReference>
<proteinExistence type="predicted"/>
<reference evidence="2 3" key="1">
    <citation type="submission" date="2017-03" db="EMBL/GenBank/DDBJ databases">
        <authorList>
            <person name="Afonso C.L."/>
            <person name="Miller P.J."/>
            <person name="Scott M.A."/>
            <person name="Spackman E."/>
            <person name="Goraichik I."/>
            <person name="Dimitrov K.M."/>
            <person name="Suarez D.L."/>
            <person name="Swayne D.E."/>
        </authorList>
    </citation>
    <scope>NUCLEOTIDE SEQUENCE [LARGE SCALE GENOMIC DNA]</scope>
    <source>
        <strain evidence="2 3">DNF00076</strain>
    </source>
</reference>
<sequence length="162" mass="18232">MTPIREKIALRIKELGISKKIVCEDLGLVQQNFSTFLTGKRGCPIDDVERLVMYLGLTVRPKDYKPERTDLAKAGNSPIDLSAKYTLIRQKIRLRVNETEQPLNKVAASAGVNMHSLSSYLTGKRGLNIEHVEKLLEVLDLALVPKEGFAFQRIRKVSSQIE</sequence>
<evidence type="ECO:0000313" key="3">
    <source>
        <dbReference type="Proteomes" id="UP000236634"/>
    </source>
</evidence>
<name>A0A2K0XPI0_9BACT</name>
<gene>
    <name evidence="2" type="ORF">BFS16_00580</name>
</gene>
<evidence type="ECO:0000313" key="2">
    <source>
        <dbReference type="EMBL" id="PNP96414.1"/>
    </source>
</evidence>
<dbReference type="RefSeq" id="WP_103002367.1">
    <property type="nucleotide sequence ID" value="NZ_NBAX01000001.1"/>
</dbReference>
<protein>
    <recommendedName>
        <fullName evidence="1">HTH cro/C1-type domain-containing protein</fullName>
    </recommendedName>
</protein>
<dbReference type="SMART" id="SM00530">
    <property type="entry name" value="HTH_XRE"/>
    <property type="match status" value="2"/>
</dbReference>
<evidence type="ECO:0000259" key="1">
    <source>
        <dbReference type="SMART" id="SM00530"/>
    </source>
</evidence>
<dbReference type="InterPro" id="IPR001387">
    <property type="entry name" value="Cro/C1-type_HTH"/>
</dbReference>
<dbReference type="SUPFAM" id="SSF47413">
    <property type="entry name" value="lambda repressor-like DNA-binding domains"/>
    <property type="match status" value="2"/>
</dbReference>
<dbReference type="GO" id="GO:0003677">
    <property type="term" value="F:DNA binding"/>
    <property type="evidence" value="ECO:0007669"/>
    <property type="project" value="InterPro"/>
</dbReference>
<feature type="domain" description="HTH cro/C1-type" evidence="1">
    <location>
        <begin position="7"/>
        <end position="62"/>
    </location>
</feature>